<reference evidence="1 2" key="1">
    <citation type="submission" date="2016-11" db="EMBL/GenBank/DDBJ databases">
        <authorList>
            <person name="Jaros S."/>
            <person name="Januszkiewicz K."/>
            <person name="Wedrychowicz H."/>
        </authorList>
    </citation>
    <scope>NUCLEOTIDE SEQUENCE [LARGE SCALE GENOMIC DNA]</scope>
    <source>
        <strain evidence="1 2">DSM 15930</strain>
    </source>
</reference>
<dbReference type="STRING" id="1120996.SAMN02746066_02076"/>
<gene>
    <name evidence="1" type="ORF">SAMN02746066_02076</name>
</gene>
<protein>
    <recommendedName>
        <fullName evidence="3">DUF374 domain-containing protein</fullName>
    </recommendedName>
</protein>
<evidence type="ECO:0000313" key="2">
    <source>
        <dbReference type="Proteomes" id="UP000184038"/>
    </source>
</evidence>
<sequence>MVGDKIAGYWHGDSYSSQLLMRHMGRRHNKVTVLVTADRRGDYIERMLASYHGNVLRAHDGFGMKEVYREIIEYAKNEEGTFATSLDGPLGPYHEPKKLVFFLAEKAKKEMVFLQFNYSHCISMKNRWDQYKIPLPFTKITIRVNDLGMITKKNLKEYKNLLQEF</sequence>
<dbReference type="EMBL" id="FRCP01000010">
    <property type="protein sequence ID" value="SHM46693.1"/>
    <property type="molecule type" value="Genomic_DNA"/>
</dbReference>
<dbReference type="Proteomes" id="UP000184038">
    <property type="component" value="Unassembled WGS sequence"/>
</dbReference>
<evidence type="ECO:0000313" key="1">
    <source>
        <dbReference type="EMBL" id="SHM46693.1"/>
    </source>
</evidence>
<name>A0A1M7J1A3_9FIRM</name>
<evidence type="ECO:0008006" key="3">
    <source>
        <dbReference type="Google" id="ProtNLM"/>
    </source>
</evidence>
<proteinExistence type="predicted"/>
<dbReference type="AlphaFoldDB" id="A0A1M7J1A3"/>
<organism evidence="1 2">
    <name type="scientific">Anaerosporobacter mobilis DSM 15930</name>
    <dbReference type="NCBI Taxonomy" id="1120996"/>
    <lineage>
        <taxon>Bacteria</taxon>
        <taxon>Bacillati</taxon>
        <taxon>Bacillota</taxon>
        <taxon>Clostridia</taxon>
        <taxon>Lachnospirales</taxon>
        <taxon>Lachnospiraceae</taxon>
        <taxon>Anaerosporobacter</taxon>
    </lineage>
</organism>
<keyword evidence="2" id="KW-1185">Reference proteome</keyword>
<accession>A0A1M7J1A3</accession>